<keyword evidence="2" id="KW-1185">Reference proteome</keyword>
<dbReference type="Proteomes" id="UP001372338">
    <property type="component" value="Unassembled WGS sequence"/>
</dbReference>
<sequence>MWKKAATGMERGCQQRSEVRLRISEEHMVLGGEGKENEDGPHGPEKFQDLDPLAVVAEASLVISLREYSLALVIALSGEWSLHVKYPSPFKININTETKQRKNGREYGGDGNISKIAACSGGTRSLADSGGLAVTIWSSRLSSSAIGSDCVHDGKVEIEQAKWVSNRFGLGVVVWVSKCIRWREKVAGLWLEEEGWRWQ</sequence>
<organism evidence="1 2">
    <name type="scientific">Crotalaria pallida</name>
    <name type="common">Smooth rattlebox</name>
    <name type="synonym">Crotalaria striata</name>
    <dbReference type="NCBI Taxonomy" id="3830"/>
    <lineage>
        <taxon>Eukaryota</taxon>
        <taxon>Viridiplantae</taxon>
        <taxon>Streptophyta</taxon>
        <taxon>Embryophyta</taxon>
        <taxon>Tracheophyta</taxon>
        <taxon>Spermatophyta</taxon>
        <taxon>Magnoliopsida</taxon>
        <taxon>eudicotyledons</taxon>
        <taxon>Gunneridae</taxon>
        <taxon>Pentapetalae</taxon>
        <taxon>rosids</taxon>
        <taxon>fabids</taxon>
        <taxon>Fabales</taxon>
        <taxon>Fabaceae</taxon>
        <taxon>Papilionoideae</taxon>
        <taxon>50 kb inversion clade</taxon>
        <taxon>genistoids sensu lato</taxon>
        <taxon>core genistoids</taxon>
        <taxon>Crotalarieae</taxon>
        <taxon>Crotalaria</taxon>
    </lineage>
</organism>
<dbReference type="EMBL" id="JAYWIO010000006">
    <property type="protein sequence ID" value="KAK7256900.1"/>
    <property type="molecule type" value="Genomic_DNA"/>
</dbReference>
<dbReference type="AlphaFoldDB" id="A0AAN9HY97"/>
<reference evidence="1 2" key="1">
    <citation type="submission" date="2024-01" db="EMBL/GenBank/DDBJ databases">
        <title>The genomes of 5 underutilized Papilionoideae crops provide insights into root nodulation and disease resistanc.</title>
        <authorList>
            <person name="Yuan L."/>
        </authorList>
    </citation>
    <scope>NUCLEOTIDE SEQUENCE [LARGE SCALE GENOMIC DNA]</scope>
    <source>
        <strain evidence="1">ZHUSHIDOU_FW_LH</strain>
        <tissue evidence="1">Leaf</tissue>
    </source>
</reference>
<proteinExistence type="predicted"/>
<gene>
    <name evidence="1" type="ORF">RIF29_30467</name>
</gene>
<protein>
    <submittedName>
        <fullName evidence="1">Uncharacterized protein</fullName>
    </submittedName>
</protein>
<name>A0AAN9HY97_CROPI</name>
<accession>A0AAN9HY97</accession>
<evidence type="ECO:0000313" key="1">
    <source>
        <dbReference type="EMBL" id="KAK7256900.1"/>
    </source>
</evidence>
<evidence type="ECO:0000313" key="2">
    <source>
        <dbReference type="Proteomes" id="UP001372338"/>
    </source>
</evidence>
<comment type="caution">
    <text evidence="1">The sequence shown here is derived from an EMBL/GenBank/DDBJ whole genome shotgun (WGS) entry which is preliminary data.</text>
</comment>